<evidence type="ECO:0000313" key="10">
    <source>
        <dbReference type="Proteomes" id="UP000028537"/>
    </source>
</evidence>
<protein>
    <recommendedName>
        <fullName evidence="1 7">Transcriptional regulator MraZ</fullName>
    </recommendedName>
</protein>
<dbReference type="InterPro" id="IPR007159">
    <property type="entry name" value="SpoVT-AbrB_dom"/>
</dbReference>
<dbReference type="GO" id="GO:0003700">
    <property type="term" value="F:DNA-binding transcription factor activity"/>
    <property type="evidence" value="ECO:0007669"/>
    <property type="project" value="UniProtKB-UniRule"/>
</dbReference>
<feature type="domain" description="SpoVT-AbrB" evidence="8">
    <location>
        <begin position="79"/>
        <end position="122"/>
    </location>
</feature>
<organism evidence="9 10">
    <name type="scientific">Ureaplasma diversum NCTC 246</name>
    <dbReference type="NCBI Taxonomy" id="1188241"/>
    <lineage>
        <taxon>Bacteria</taxon>
        <taxon>Bacillati</taxon>
        <taxon>Mycoplasmatota</taxon>
        <taxon>Mycoplasmoidales</taxon>
        <taxon>Mycoplasmoidaceae</taxon>
        <taxon>Ureaplasma</taxon>
    </lineage>
</organism>
<dbReference type="NCBIfam" id="TIGR00242">
    <property type="entry name" value="division/cell wall cluster transcriptional repressor MraZ"/>
    <property type="match status" value="1"/>
</dbReference>
<evidence type="ECO:0000259" key="8">
    <source>
        <dbReference type="PROSITE" id="PS51740"/>
    </source>
</evidence>
<evidence type="ECO:0000256" key="4">
    <source>
        <dbReference type="ARBA" id="ARBA00023015"/>
    </source>
</evidence>
<keyword evidence="3" id="KW-0677">Repeat</keyword>
<dbReference type="InterPro" id="IPR038619">
    <property type="entry name" value="MraZ_sf"/>
</dbReference>
<evidence type="ECO:0000256" key="6">
    <source>
        <dbReference type="ARBA" id="ARBA00023163"/>
    </source>
</evidence>
<comment type="caution">
    <text evidence="9">The sequence shown here is derived from an EMBL/GenBank/DDBJ whole genome shotgun (WGS) entry which is preliminary data.</text>
</comment>
<dbReference type="SUPFAM" id="SSF89447">
    <property type="entry name" value="AbrB/MazE/MraZ-like"/>
    <property type="match status" value="1"/>
</dbReference>
<dbReference type="CDD" id="cd16321">
    <property type="entry name" value="MraZ_C"/>
    <property type="match status" value="1"/>
</dbReference>
<evidence type="ECO:0000256" key="7">
    <source>
        <dbReference type="HAMAP-Rule" id="MF_01008"/>
    </source>
</evidence>
<evidence type="ECO:0000256" key="5">
    <source>
        <dbReference type="ARBA" id="ARBA00023125"/>
    </source>
</evidence>
<dbReference type="GO" id="GO:0000976">
    <property type="term" value="F:transcription cis-regulatory region binding"/>
    <property type="evidence" value="ECO:0007669"/>
    <property type="project" value="TreeGrafter"/>
</dbReference>
<dbReference type="HAMAP" id="MF_01008">
    <property type="entry name" value="MraZ"/>
    <property type="match status" value="1"/>
</dbReference>
<evidence type="ECO:0000256" key="2">
    <source>
        <dbReference type="ARBA" id="ARBA00022490"/>
    </source>
</evidence>
<comment type="subunit">
    <text evidence="7">Forms oligomers.</text>
</comment>
<dbReference type="RefSeq" id="WP_038103065.1">
    <property type="nucleotide sequence ID" value="NZ_JFDP01000063.1"/>
</dbReference>
<dbReference type="eggNOG" id="COG2001">
    <property type="taxonomic scope" value="Bacteria"/>
</dbReference>
<dbReference type="Proteomes" id="UP000028537">
    <property type="component" value="Unassembled WGS sequence"/>
</dbReference>
<keyword evidence="5 7" id="KW-0238">DNA-binding</keyword>
<dbReference type="CDD" id="cd16320">
    <property type="entry name" value="MraZ_N"/>
    <property type="match status" value="1"/>
</dbReference>
<keyword evidence="2 7" id="KW-0963">Cytoplasm</keyword>
<name>A0A084EXK5_9BACT</name>
<comment type="subcellular location">
    <subcellularLocation>
        <location evidence="7">Cytoplasm</location>
        <location evidence="7">Nucleoid</location>
    </subcellularLocation>
</comment>
<dbReference type="Pfam" id="PF02381">
    <property type="entry name" value="MraZ"/>
    <property type="match status" value="2"/>
</dbReference>
<dbReference type="GO" id="GO:0009295">
    <property type="term" value="C:nucleoid"/>
    <property type="evidence" value="ECO:0007669"/>
    <property type="project" value="UniProtKB-SubCell"/>
</dbReference>
<dbReference type="InterPro" id="IPR020603">
    <property type="entry name" value="MraZ_dom"/>
</dbReference>
<keyword evidence="4 7" id="KW-0805">Transcription regulation</keyword>
<dbReference type="Gene3D" id="3.40.1550.20">
    <property type="entry name" value="Transcriptional regulator MraZ domain"/>
    <property type="match status" value="1"/>
</dbReference>
<evidence type="ECO:0000256" key="1">
    <source>
        <dbReference type="ARBA" id="ARBA00013860"/>
    </source>
</evidence>
<dbReference type="PANTHER" id="PTHR34701">
    <property type="entry name" value="TRANSCRIPTIONAL REGULATOR MRAZ"/>
    <property type="match status" value="1"/>
</dbReference>
<feature type="domain" description="SpoVT-AbrB" evidence="8">
    <location>
        <begin position="6"/>
        <end position="50"/>
    </location>
</feature>
<dbReference type="GO" id="GO:0005737">
    <property type="term" value="C:cytoplasm"/>
    <property type="evidence" value="ECO:0007669"/>
    <property type="project" value="UniProtKB-UniRule"/>
</dbReference>
<dbReference type="PROSITE" id="PS51740">
    <property type="entry name" value="SPOVT_ABRB"/>
    <property type="match status" value="2"/>
</dbReference>
<comment type="similarity">
    <text evidence="7">Belongs to the MraZ family.</text>
</comment>
<proteinExistence type="inferred from homology"/>
<accession>A0A084EXK5</accession>
<dbReference type="AlphaFoldDB" id="A0A084EXK5"/>
<dbReference type="InterPro" id="IPR035644">
    <property type="entry name" value="MraZ_C"/>
</dbReference>
<dbReference type="GO" id="GO:2000143">
    <property type="term" value="P:negative regulation of DNA-templated transcription initiation"/>
    <property type="evidence" value="ECO:0007669"/>
    <property type="project" value="TreeGrafter"/>
</dbReference>
<reference evidence="9 10" key="1">
    <citation type="submission" date="2014-02" db="EMBL/GenBank/DDBJ databases">
        <title>Genome sequence of Ureaplasma diversum strain 246.</title>
        <authorList>
            <person name="Sirand-Pugnet P."/>
            <person name="Breton M."/>
            <person name="Dordet-Frisoni E."/>
            <person name="Baranowski E."/>
            <person name="Barre A."/>
            <person name="Couture C."/>
            <person name="Dupuy V."/>
            <person name="Gaurivaud P."/>
            <person name="Jacob D."/>
            <person name="Lemaitre C."/>
            <person name="Manso-Silvan L."/>
            <person name="Nikolski M."/>
            <person name="Nouvel L.-X."/>
            <person name="Poumarat F."/>
            <person name="Tardy F."/>
            <person name="Thebault P."/>
            <person name="Theil S."/>
            <person name="Citti C."/>
            <person name="Thiaucourt F."/>
            <person name="Blanchard A."/>
        </authorList>
    </citation>
    <scope>NUCLEOTIDE SEQUENCE [LARGE SCALE GENOMIC DNA]</scope>
    <source>
        <strain evidence="9 10">NCTC 246</strain>
    </source>
</reference>
<evidence type="ECO:0000313" key="9">
    <source>
        <dbReference type="EMBL" id="KEZ22697.1"/>
    </source>
</evidence>
<dbReference type="PANTHER" id="PTHR34701:SF1">
    <property type="entry name" value="TRANSCRIPTIONAL REGULATOR MRAZ"/>
    <property type="match status" value="1"/>
</dbReference>
<dbReference type="EMBL" id="JFDP01000063">
    <property type="protein sequence ID" value="KEZ22697.1"/>
    <property type="molecule type" value="Genomic_DNA"/>
</dbReference>
<keyword evidence="10" id="KW-1185">Reference proteome</keyword>
<dbReference type="InterPro" id="IPR003444">
    <property type="entry name" value="MraZ"/>
</dbReference>
<dbReference type="InterPro" id="IPR037914">
    <property type="entry name" value="SpoVT-AbrB_sf"/>
</dbReference>
<dbReference type="OrthoDB" id="9807753at2"/>
<gene>
    <name evidence="7 9" type="primary">mraZ</name>
    <name evidence="9" type="ORF">UDIV_5040</name>
</gene>
<evidence type="ECO:0000256" key="3">
    <source>
        <dbReference type="ARBA" id="ARBA00022737"/>
    </source>
</evidence>
<dbReference type="InterPro" id="IPR035642">
    <property type="entry name" value="MraZ_N"/>
</dbReference>
<sequence>MSFIGLYQHTIDAKNRICLPAKVKATLDQASKLYLTIGVEGNIEVYLPAAFEAYMNKIANLPNNNANARKFVRFVTSNSYPVDIDSSNRILVPQPLVEKAKLSKDIYIIGNINKYEIWNKAQYDEYILDASDSLDDLVKDFDGF</sequence>
<keyword evidence="6 7" id="KW-0804">Transcription</keyword>